<dbReference type="PROSITE" id="PS50015">
    <property type="entry name" value="SAP_B"/>
    <property type="match status" value="8"/>
</dbReference>
<feature type="signal peptide" evidence="13">
    <location>
        <begin position="1"/>
        <end position="28"/>
    </location>
</feature>
<dbReference type="Pfam" id="PF05184">
    <property type="entry name" value="SapB_1"/>
    <property type="match status" value="5"/>
</dbReference>
<dbReference type="FunFam" id="1.10.225.10:FF:000002">
    <property type="entry name" value="prosaposin isoform X2"/>
    <property type="match status" value="3"/>
</dbReference>
<dbReference type="GO" id="GO:0016020">
    <property type="term" value="C:membrane"/>
    <property type="evidence" value="ECO:0007669"/>
    <property type="project" value="GOC"/>
</dbReference>
<dbReference type="InterPro" id="IPR008139">
    <property type="entry name" value="SaposinB_dom"/>
</dbReference>
<feature type="domain" description="Saposin B-type" evidence="14">
    <location>
        <begin position="458"/>
        <end position="537"/>
    </location>
</feature>
<reference evidence="17" key="1">
    <citation type="submission" date="2025-08" db="UniProtKB">
        <authorList>
            <consortium name="RefSeq"/>
        </authorList>
    </citation>
    <scope>IDENTIFICATION</scope>
</reference>
<feature type="chain" id="PRO_5026845261" description="Pulmonary surfactant-associated protein B" evidence="13">
    <location>
        <begin position="29"/>
        <end position="1124"/>
    </location>
</feature>
<evidence type="ECO:0000256" key="1">
    <source>
        <dbReference type="ARBA" id="ARBA00004364"/>
    </source>
</evidence>
<evidence type="ECO:0000259" key="14">
    <source>
        <dbReference type="PROSITE" id="PS50015"/>
    </source>
</evidence>
<dbReference type="FunFam" id="1.10.225.10:FF:000008">
    <property type="entry name" value="Pulmonary surfactant-associated protein B"/>
    <property type="match status" value="1"/>
</dbReference>
<dbReference type="Pfam" id="PF02199">
    <property type="entry name" value="SapA"/>
    <property type="match status" value="3"/>
</dbReference>
<feature type="domain" description="Saposin B-type" evidence="14">
    <location>
        <begin position="1033"/>
        <end position="1113"/>
    </location>
</feature>
<evidence type="ECO:0000256" key="5">
    <source>
        <dbReference type="ARBA" id="ARBA00022729"/>
    </source>
</evidence>
<feature type="domain" description="Saposin B-type" evidence="14">
    <location>
        <begin position="708"/>
        <end position="789"/>
    </location>
</feature>
<dbReference type="PANTHER" id="PTHR11480">
    <property type="entry name" value="SAPOSIN-RELATED"/>
    <property type="match status" value="1"/>
</dbReference>
<feature type="domain" description="Saposin A-type" evidence="15">
    <location>
        <begin position="318"/>
        <end position="358"/>
    </location>
</feature>
<dbReference type="PANTHER" id="PTHR11480:SF3">
    <property type="entry name" value="BCDNA.GH08312"/>
    <property type="match status" value="1"/>
</dbReference>
<evidence type="ECO:0000256" key="11">
    <source>
        <dbReference type="ARBA" id="ARBA00041785"/>
    </source>
</evidence>
<sequence length="1124" mass="126747">MRVLKMTNTLAVCLLSVTFLCCTGLSTARQAPKECSKGPTYWCQSLKSAADCGAVGHCIGTVWEQQSDDVRRNDVSDKFVHLFRDLKDVKDMINDEYLESRILSACRDISNEAIYRSCKDNAADLGQYFGHVLKSSTSAETMCQIMGMCNNDKLDNMLKTKKTDKPVRHKTILVGTNHCTWGPSYWCSNFTTGRECKRTSHCLQKIWPKMTVPKDDDAVCSICKDLVTEARNQLRSNVTVEELKELFEDGCKLIPFKSVTEDCVKVADEFAPELVEVLAAEMSSGAVCSVVGLCNNANIDRIIEEHKTKDEPAKQKPKLVGAAKCTWGPSYWCSNFSTVRECKATPHCVQRVWSKMSVPKDDDGICKICKDMVTQARDQLQSNETQEELKEVFEGSCELIPIKIVKKECMKLADDFVPELVETLASQMNPDAVCSVAGLCNNAHIDKLIEEYNATLKLHEGCTNCRRSVGIARKRFDETQYDDFLYGLLNVCQNMGSLSDSCSMLMFKYYENILEAVKKDFTPNSVCHLSGQCSYRYHSHDLYTFPDETKDLKASDDIPCEFCEQIIKHMRDTLVANTSEIEFHKVLVGLCKQTGSFKSECLQLVEQYHSTIYYFLVSELKPDQLCSYIGICHDKPNTPIAPLLPRELTVKAFTNTGKLIGHDEAKSYATSKPTEDTKKQGNVQIIGEKSTVPPPLPIERMFVALPVQNSYCTFCQYFLHYLQVELSKDDTEEAITKLVEGACDVLPKQLDNDCRQFVTQYGPNVIALLVREVDPSSVCPDIGLCPKSEEVHDVAINSEKSNCPLCLFAVQQLEIVLKNNHSEENIRHALDGLCNHLSAKMRTECVDFVDTYTNQLIEMIIADLSPMEICVYLKLCRDNSKHTDPMKITHPSIDDYHRKPHLRGDRNHRRGPMLPKHMLESSAGGDIETNEIPDHTRNGRPVDNAPKSLCVLCQFVLKEIDDEIKDKHNDDEIKKVVHGICKRMPKSVKPECDQFVEKYADLVISLLAQELNPDEVCQELKLCDPNFSAFREEILDCAVCETVVMALKKVLANDKVDRNIVHIVEKACNALPAKYYDRCHTMLEVYGDSVIHMIEDFGTKGVCQKIGLCSSSDAAFVRMYRGRN</sequence>
<evidence type="ECO:0000313" key="17">
    <source>
        <dbReference type="RefSeq" id="XP_023940109.1"/>
    </source>
</evidence>
<feature type="domain" description="Saposin B-type" evidence="14">
    <location>
        <begin position="556"/>
        <end position="636"/>
    </location>
</feature>
<comment type="function">
    <text evidence="9">Pulmonary surfactant-associated proteins promote alveolar stability by lowering the surface tension at the air-liquid interface in the peripheral air spaces. SP-B increases the collapse pressure of palmitic acid to nearly 70 millinewtons per meter.</text>
</comment>
<evidence type="ECO:0000256" key="10">
    <source>
        <dbReference type="ARBA" id="ARBA00041094"/>
    </source>
</evidence>
<protein>
    <recommendedName>
        <fullName evidence="10">Pulmonary surfactant-associated protein B</fullName>
    </recommendedName>
    <alternativeName>
        <fullName evidence="11">Pulmonary surfactant-associated proteolipid SPL(Phe)</fullName>
    </alternativeName>
</protein>
<dbReference type="SMART" id="SM00741">
    <property type="entry name" value="SapB"/>
    <property type="match status" value="8"/>
</dbReference>
<dbReference type="GeneID" id="112047274"/>
<feature type="region of interest" description="Disordered" evidence="12">
    <location>
        <begin position="887"/>
        <end position="912"/>
    </location>
</feature>
<feature type="domain" description="Saposin B-type" evidence="14">
    <location>
        <begin position="216"/>
        <end position="298"/>
    </location>
</feature>
<dbReference type="InterPro" id="IPR051428">
    <property type="entry name" value="Sphingo_Act-Surfact_Prot"/>
</dbReference>
<evidence type="ECO:0000256" key="13">
    <source>
        <dbReference type="SAM" id="SignalP"/>
    </source>
</evidence>
<feature type="domain" description="Saposin B-type" evidence="14">
    <location>
        <begin position="799"/>
        <end position="880"/>
    </location>
</feature>
<keyword evidence="4" id="KW-0305">Gaseous exchange</keyword>
<keyword evidence="7" id="KW-1015">Disulfide bond</keyword>
<dbReference type="InterPro" id="IPR007856">
    <property type="entry name" value="SapB_1"/>
</dbReference>
<dbReference type="Gene3D" id="1.10.225.10">
    <property type="entry name" value="Saposin-like"/>
    <property type="match status" value="8"/>
</dbReference>
<evidence type="ECO:0000256" key="6">
    <source>
        <dbReference type="ARBA" id="ARBA00022737"/>
    </source>
</evidence>
<evidence type="ECO:0000256" key="4">
    <source>
        <dbReference type="ARBA" id="ARBA00022713"/>
    </source>
</evidence>
<keyword evidence="3" id="KW-0964">Secreted</keyword>
<accession>A0A6J1MZU1</accession>
<keyword evidence="8" id="KW-0325">Glycoprotein</keyword>
<dbReference type="Proteomes" id="UP001652582">
    <property type="component" value="Chromosome 9"/>
</dbReference>
<keyword evidence="2" id="KW-0767">Surface film</keyword>
<dbReference type="KEGG" id="bany:112047274"/>
<evidence type="ECO:0000256" key="9">
    <source>
        <dbReference type="ARBA" id="ARBA00037221"/>
    </source>
</evidence>
<dbReference type="PRINTS" id="PR01797">
    <property type="entry name" value="SAPOSIN"/>
</dbReference>
<gene>
    <name evidence="17" type="primary">LOC112047274</name>
</gene>
<feature type="domain" description="Saposin A-type" evidence="15">
    <location>
        <begin position="172"/>
        <end position="212"/>
    </location>
</feature>
<dbReference type="InterPro" id="IPR008373">
    <property type="entry name" value="Saposin"/>
</dbReference>
<organism evidence="16 17">
    <name type="scientific">Bicyclus anynana</name>
    <name type="common">Squinting bush brown butterfly</name>
    <dbReference type="NCBI Taxonomy" id="110368"/>
    <lineage>
        <taxon>Eukaryota</taxon>
        <taxon>Metazoa</taxon>
        <taxon>Ecdysozoa</taxon>
        <taxon>Arthropoda</taxon>
        <taxon>Hexapoda</taxon>
        <taxon>Insecta</taxon>
        <taxon>Pterygota</taxon>
        <taxon>Neoptera</taxon>
        <taxon>Endopterygota</taxon>
        <taxon>Lepidoptera</taxon>
        <taxon>Glossata</taxon>
        <taxon>Ditrysia</taxon>
        <taxon>Papilionoidea</taxon>
        <taxon>Nymphalidae</taxon>
        <taxon>Satyrinae</taxon>
        <taxon>Satyrini</taxon>
        <taxon>Mycalesina</taxon>
        <taxon>Bicyclus</taxon>
    </lineage>
</organism>
<dbReference type="SMART" id="SM00162">
    <property type="entry name" value="SAPA"/>
    <property type="match status" value="3"/>
</dbReference>
<dbReference type="SUPFAM" id="SSF47862">
    <property type="entry name" value="Saposin"/>
    <property type="match status" value="8"/>
</dbReference>
<feature type="domain" description="Saposin A-type" evidence="15">
    <location>
        <begin position="28"/>
        <end position="68"/>
    </location>
</feature>
<evidence type="ECO:0000256" key="2">
    <source>
        <dbReference type="ARBA" id="ARBA00022439"/>
    </source>
</evidence>
<dbReference type="InterPro" id="IPR008138">
    <property type="entry name" value="SapB_2"/>
</dbReference>
<proteinExistence type="predicted"/>
<feature type="domain" description="Saposin B-type" evidence="14">
    <location>
        <begin position="362"/>
        <end position="444"/>
    </location>
</feature>
<dbReference type="Pfam" id="PF03489">
    <property type="entry name" value="SapB_2"/>
    <property type="match status" value="7"/>
</dbReference>
<keyword evidence="16" id="KW-1185">Reference proteome</keyword>
<dbReference type="PROSITE" id="PS51110">
    <property type="entry name" value="SAP_A"/>
    <property type="match status" value="3"/>
</dbReference>
<evidence type="ECO:0000256" key="12">
    <source>
        <dbReference type="SAM" id="MobiDB-lite"/>
    </source>
</evidence>
<comment type="subcellular location">
    <subcellularLocation>
        <location evidence="1">Secreted</location>
        <location evidence="1">Extracellular space</location>
        <location evidence="1">Surface film</location>
    </subcellularLocation>
</comment>
<keyword evidence="6" id="KW-0677">Repeat</keyword>
<dbReference type="OrthoDB" id="69496at2759"/>
<keyword evidence="5 13" id="KW-0732">Signal</keyword>
<dbReference type="InterPro" id="IPR003119">
    <property type="entry name" value="SAP_A"/>
</dbReference>
<dbReference type="GO" id="GO:0007585">
    <property type="term" value="P:respiratory gaseous exchange by respiratory system"/>
    <property type="evidence" value="ECO:0007669"/>
    <property type="project" value="UniProtKB-KW"/>
</dbReference>
<dbReference type="CTD" id="43662"/>
<name>A0A6J1MZU1_BICAN</name>
<evidence type="ECO:0000259" key="15">
    <source>
        <dbReference type="PROSITE" id="PS51110"/>
    </source>
</evidence>
<evidence type="ECO:0000256" key="3">
    <source>
        <dbReference type="ARBA" id="ARBA00022525"/>
    </source>
</evidence>
<dbReference type="InterPro" id="IPR011001">
    <property type="entry name" value="Saposin-like"/>
</dbReference>
<evidence type="ECO:0000256" key="7">
    <source>
        <dbReference type="ARBA" id="ARBA00023157"/>
    </source>
</evidence>
<dbReference type="GO" id="GO:0006665">
    <property type="term" value="P:sphingolipid metabolic process"/>
    <property type="evidence" value="ECO:0007669"/>
    <property type="project" value="InterPro"/>
</dbReference>
<feature type="compositionally biased region" description="Basic and acidic residues" evidence="12">
    <location>
        <begin position="887"/>
        <end position="905"/>
    </location>
</feature>
<dbReference type="GO" id="GO:0005764">
    <property type="term" value="C:lysosome"/>
    <property type="evidence" value="ECO:0007669"/>
    <property type="project" value="InterPro"/>
</dbReference>
<feature type="domain" description="Saposin B-type" evidence="14">
    <location>
        <begin position="946"/>
        <end position="1027"/>
    </location>
</feature>
<dbReference type="AlphaFoldDB" id="A0A6J1MZU1"/>
<dbReference type="GO" id="GO:0005576">
    <property type="term" value="C:extracellular region"/>
    <property type="evidence" value="ECO:0007669"/>
    <property type="project" value="UniProtKB-SubCell"/>
</dbReference>
<evidence type="ECO:0000256" key="8">
    <source>
        <dbReference type="ARBA" id="ARBA00023180"/>
    </source>
</evidence>
<dbReference type="RefSeq" id="XP_023940109.1">
    <property type="nucleotide sequence ID" value="XM_024084341.2"/>
</dbReference>
<evidence type="ECO:0000313" key="16">
    <source>
        <dbReference type="Proteomes" id="UP001652582"/>
    </source>
</evidence>